<reference evidence="1 2" key="1">
    <citation type="journal article" date="2022" name="Plant J.">
        <title>Chromosome-level genome of Camellia lanceoleosa provides a valuable resource for understanding genome evolution and self-incompatibility.</title>
        <authorList>
            <person name="Gong W."/>
            <person name="Xiao S."/>
            <person name="Wang L."/>
            <person name="Liao Z."/>
            <person name="Chang Y."/>
            <person name="Mo W."/>
            <person name="Hu G."/>
            <person name="Li W."/>
            <person name="Zhao G."/>
            <person name="Zhu H."/>
            <person name="Hu X."/>
            <person name="Ji K."/>
            <person name="Xiang X."/>
            <person name="Song Q."/>
            <person name="Yuan D."/>
            <person name="Jin S."/>
            <person name="Zhang L."/>
        </authorList>
    </citation>
    <scope>NUCLEOTIDE SEQUENCE [LARGE SCALE GENOMIC DNA]</scope>
    <source>
        <strain evidence="1">SQ_2022a</strain>
    </source>
</reference>
<keyword evidence="2" id="KW-1185">Reference proteome</keyword>
<keyword evidence="1" id="KW-0808">Transferase</keyword>
<dbReference type="EMBL" id="CM045761">
    <property type="protein sequence ID" value="KAI8015633.1"/>
    <property type="molecule type" value="Genomic_DNA"/>
</dbReference>
<gene>
    <name evidence="1" type="ORF">LOK49_LG05G02508</name>
</gene>
<dbReference type="Proteomes" id="UP001060215">
    <property type="component" value="Chromosome 4"/>
</dbReference>
<protein>
    <submittedName>
        <fullName evidence="1">Wall-associated receptor kinase 5</fullName>
    </submittedName>
</protein>
<keyword evidence="1" id="KW-0418">Kinase</keyword>
<evidence type="ECO:0000313" key="1">
    <source>
        <dbReference type="EMBL" id="KAI8015633.1"/>
    </source>
</evidence>
<proteinExistence type="predicted"/>
<accession>A0ACC0HQC5</accession>
<name>A0ACC0HQC5_9ERIC</name>
<sequence>MKGVFGKTNLIPGSQCLNSPSQIPETSPQLLTVTRMLLSKVPREKVIPRLTTLVQGTLGYLDVEYFHTSQLTEKSDVYSFGVVLVELLTGKKALSFDRPEVERNLTKYFVSSMKENHLFKIVDERVMNEAKADQLKEVSILAKRCLRVKGSKRPTMKEVAMEIEGLRMMEKHPWVDDNKNLEETQYLLGDQLSDTYGGGTSVSNSRTRQYDKPCHFTI</sequence>
<comment type="caution">
    <text evidence="1">The sequence shown here is derived from an EMBL/GenBank/DDBJ whole genome shotgun (WGS) entry which is preliminary data.</text>
</comment>
<organism evidence="1 2">
    <name type="scientific">Camellia lanceoleosa</name>
    <dbReference type="NCBI Taxonomy" id="1840588"/>
    <lineage>
        <taxon>Eukaryota</taxon>
        <taxon>Viridiplantae</taxon>
        <taxon>Streptophyta</taxon>
        <taxon>Embryophyta</taxon>
        <taxon>Tracheophyta</taxon>
        <taxon>Spermatophyta</taxon>
        <taxon>Magnoliopsida</taxon>
        <taxon>eudicotyledons</taxon>
        <taxon>Gunneridae</taxon>
        <taxon>Pentapetalae</taxon>
        <taxon>asterids</taxon>
        <taxon>Ericales</taxon>
        <taxon>Theaceae</taxon>
        <taxon>Camellia</taxon>
    </lineage>
</organism>
<keyword evidence="1" id="KW-0675">Receptor</keyword>
<evidence type="ECO:0000313" key="2">
    <source>
        <dbReference type="Proteomes" id="UP001060215"/>
    </source>
</evidence>